<organism evidence="1 2">
    <name type="scientific">Ooceraea biroi</name>
    <name type="common">Clonal raider ant</name>
    <name type="synonym">Cerapachys biroi</name>
    <dbReference type="NCBI Taxonomy" id="2015173"/>
    <lineage>
        <taxon>Eukaryota</taxon>
        <taxon>Metazoa</taxon>
        <taxon>Ecdysozoa</taxon>
        <taxon>Arthropoda</taxon>
        <taxon>Hexapoda</taxon>
        <taxon>Insecta</taxon>
        <taxon>Pterygota</taxon>
        <taxon>Neoptera</taxon>
        <taxon>Endopterygota</taxon>
        <taxon>Hymenoptera</taxon>
        <taxon>Apocrita</taxon>
        <taxon>Aculeata</taxon>
        <taxon>Formicoidea</taxon>
        <taxon>Formicidae</taxon>
        <taxon>Dorylinae</taxon>
        <taxon>Ooceraea</taxon>
    </lineage>
</organism>
<dbReference type="AlphaFoldDB" id="A0A026WEZ2"/>
<sequence length="66" mass="7813">MTTQEVSVLHDVCVVKRVAGHTKCQMSRLLRLICKQRAERRKRSSILQPHEENPPRSISFFFSWFL</sequence>
<dbReference type="Proteomes" id="UP000053097">
    <property type="component" value="Unassembled WGS sequence"/>
</dbReference>
<evidence type="ECO:0000313" key="1">
    <source>
        <dbReference type="EMBL" id="EZA54528.1"/>
    </source>
</evidence>
<reference evidence="1 2" key="1">
    <citation type="journal article" date="2014" name="Curr. Biol.">
        <title>The genome of the clonal raider ant Cerapachys biroi.</title>
        <authorList>
            <person name="Oxley P.R."/>
            <person name="Ji L."/>
            <person name="Fetter-Pruneda I."/>
            <person name="McKenzie S.K."/>
            <person name="Li C."/>
            <person name="Hu H."/>
            <person name="Zhang G."/>
            <person name="Kronauer D.J."/>
        </authorList>
    </citation>
    <scope>NUCLEOTIDE SEQUENCE [LARGE SCALE GENOMIC DNA]</scope>
</reference>
<protein>
    <submittedName>
        <fullName evidence="1">Uncharacterized protein</fullName>
    </submittedName>
</protein>
<keyword evidence="2" id="KW-1185">Reference proteome</keyword>
<accession>A0A026WEZ2</accession>
<evidence type="ECO:0000313" key="2">
    <source>
        <dbReference type="Proteomes" id="UP000053097"/>
    </source>
</evidence>
<dbReference type="EMBL" id="KK107242">
    <property type="protein sequence ID" value="EZA54528.1"/>
    <property type="molecule type" value="Genomic_DNA"/>
</dbReference>
<proteinExistence type="predicted"/>
<gene>
    <name evidence="1" type="ORF">X777_05507</name>
</gene>
<name>A0A026WEZ2_OOCBI</name>